<gene>
    <name evidence="2" type="ORF">EOW66_18695</name>
</gene>
<sequence length="72" mass="7643">MARAALRLGVRELADLSGVSTMTISRFENGQSGGQAETLRKLQSALEAAGVEFIPENGGGAGVRLRRERSKI</sequence>
<evidence type="ECO:0000313" key="2">
    <source>
        <dbReference type="EMBL" id="RWR48027.1"/>
    </source>
</evidence>
<accession>A0A3S3L907</accession>
<comment type="caution">
    <text evidence="2">The sequence shown here is derived from an EMBL/GenBank/DDBJ whole genome shotgun (WGS) entry which is preliminary data.</text>
</comment>
<dbReference type="Proteomes" id="UP000288071">
    <property type="component" value="Unassembled WGS sequence"/>
</dbReference>
<dbReference type="InterPro" id="IPR001387">
    <property type="entry name" value="Cro/C1-type_HTH"/>
</dbReference>
<dbReference type="EMBL" id="SAVA01000016">
    <property type="protein sequence ID" value="RWR48027.1"/>
    <property type="molecule type" value="Genomic_DNA"/>
</dbReference>
<dbReference type="Pfam" id="PF01381">
    <property type="entry name" value="HTH_3"/>
    <property type="match status" value="1"/>
</dbReference>
<evidence type="ECO:0000259" key="1">
    <source>
        <dbReference type="PROSITE" id="PS50943"/>
    </source>
</evidence>
<dbReference type="RefSeq" id="WP_128157838.1">
    <property type="nucleotide sequence ID" value="NZ_JBHSOM010000011.1"/>
</dbReference>
<feature type="domain" description="HTH cro/C1-type" evidence="1">
    <location>
        <begin position="2"/>
        <end position="53"/>
    </location>
</feature>
<dbReference type="PROSITE" id="PS50943">
    <property type="entry name" value="HTH_CROC1"/>
    <property type="match status" value="1"/>
</dbReference>
<dbReference type="SUPFAM" id="SSF47413">
    <property type="entry name" value="lambda repressor-like DNA-binding domains"/>
    <property type="match status" value="1"/>
</dbReference>
<protein>
    <submittedName>
        <fullName evidence="2">XRE family transcriptional regulator</fullName>
    </submittedName>
</protein>
<dbReference type="CDD" id="cd00093">
    <property type="entry name" value="HTH_XRE"/>
    <property type="match status" value="1"/>
</dbReference>
<reference evidence="2 3" key="1">
    <citation type="submission" date="2019-01" db="EMBL/GenBank/DDBJ databases">
        <title>Sinorhodobacter populi sp. nov. isolated from the symptomatic bark tissue of Populus euramericana canker.</title>
        <authorList>
            <person name="Xu G."/>
        </authorList>
    </citation>
    <scope>NUCLEOTIDE SEQUENCE [LARGE SCALE GENOMIC DNA]</scope>
    <source>
        <strain evidence="2 3">CGMCC 1.12963</strain>
    </source>
</reference>
<dbReference type="AlphaFoldDB" id="A0A3S3L907"/>
<dbReference type="Gene3D" id="1.10.260.40">
    <property type="entry name" value="lambda repressor-like DNA-binding domains"/>
    <property type="match status" value="1"/>
</dbReference>
<reference evidence="3" key="2">
    <citation type="submission" date="2019-01" db="EMBL/GenBank/DDBJ databases">
        <title>Sinorhodobacter populi sp. nov. isolated from the symptomatic bark tissue of Populus euramericana canker.</title>
        <authorList>
            <person name="Li Y."/>
        </authorList>
    </citation>
    <scope>NUCLEOTIDE SEQUENCE [LARGE SCALE GENOMIC DNA]</scope>
    <source>
        <strain evidence="3">CGMCC 1.12963</strain>
    </source>
</reference>
<dbReference type="InterPro" id="IPR010982">
    <property type="entry name" value="Lambda_DNA-bd_dom_sf"/>
</dbReference>
<keyword evidence="3" id="KW-1185">Reference proteome</keyword>
<organism evidence="2 3">
    <name type="scientific">Paenirhodobacter huangdaonensis</name>
    <dbReference type="NCBI Taxonomy" id="2501515"/>
    <lineage>
        <taxon>Bacteria</taxon>
        <taxon>Pseudomonadati</taxon>
        <taxon>Pseudomonadota</taxon>
        <taxon>Alphaproteobacteria</taxon>
        <taxon>Rhodobacterales</taxon>
        <taxon>Rhodobacter group</taxon>
        <taxon>Paenirhodobacter</taxon>
    </lineage>
</organism>
<evidence type="ECO:0000313" key="3">
    <source>
        <dbReference type="Proteomes" id="UP000288071"/>
    </source>
</evidence>
<dbReference type="GO" id="GO:0003677">
    <property type="term" value="F:DNA binding"/>
    <property type="evidence" value="ECO:0007669"/>
    <property type="project" value="InterPro"/>
</dbReference>
<name>A0A3S3L907_9RHOB</name>
<proteinExistence type="predicted"/>